<evidence type="ECO:0000256" key="2">
    <source>
        <dbReference type="ARBA" id="ARBA00022801"/>
    </source>
</evidence>
<name>A0A2U1BIZ2_9FIRM</name>
<keyword evidence="5" id="KW-0051">Antiviral defense</keyword>
<dbReference type="EMBL" id="QEKK01000006">
    <property type="protein sequence ID" value="PVY48593.1"/>
    <property type="molecule type" value="Genomic_DNA"/>
</dbReference>
<keyword evidence="7" id="KW-0540">Nuclease</keyword>
<dbReference type="CDD" id="cd17930">
    <property type="entry name" value="DEXHc_cas3"/>
    <property type="match status" value="1"/>
</dbReference>
<dbReference type="InterPro" id="IPR011545">
    <property type="entry name" value="DEAD/DEAH_box_helicase_dom"/>
</dbReference>
<comment type="caution">
    <text evidence="7">The sequence shown here is derived from an EMBL/GenBank/DDBJ whole genome shotgun (WGS) entry which is preliminary data.</text>
</comment>
<accession>A0A2U1BIZ2</accession>
<dbReference type="GO" id="GO:0016787">
    <property type="term" value="F:hydrolase activity"/>
    <property type="evidence" value="ECO:0007669"/>
    <property type="project" value="UniProtKB-KW"/>
</dbReference>
<protein>
    <submittedName>
        <fullName evidence="7">CRISPR-associated endonuclease/helicase Cas3</fullName>
    </submittedName>
</protein>
<dbReference type="GO" id="GO:0004519">
    <property type="term" value="F:endonuclease activity"/>
    <property type="evidence" value="ECO:0007669"/>
    <property type="project" value="UniProtKB-KW"/>
</dbReference>
<dbReference type="Proteomes" id="UP000245778">
    <property type="component" value="Unassembled WGS sequence"/>
</dbReference>
<dbReference type="PROSITE" id="PS51192">
    <property type="entry name" value="HELICASE_ATP_BIND_1"/>
    <property type="match status" value="1"/>
</dbReference>
<dbReference type="Pfam" id="PF22590">
    <property type="entry name" value="Cas3-like_C_2"/>
    <property type="match status" value="1"/>
</dbReference>
<keyword evidence="1" id="KW-0547">Nucleotide-binding</keyword>
<evidence type="ECO:0000256" key="4">
    <source>
        <dbReference type="ARBA" id="ARBA00022840"/>
    </source>
</evidence>
<dbReference type="Pfam" id="PF00270">
    <property type="entry name" value="DEAD"/>
    <property type="match status" value="1"/>
</dbReference>
<keyword evidence="2" id="KW-0378">Hydrolase</keyword>
<dbReference type="InterPro" id="IPR054712">
    <property type="entry name" value="Cas3-like_dom"/>
</dbReference>
<keyword evidence="3 7" id="KW-0347">Helicase</keyword>
<sequence length="537" mass="59337">MSAGGVRRGGYEPIAVLRERLKAHTAGFFPPRNPLNAKRCVILRTCEAAGAWGRGLYTLTVPTGGGKTLASLAFALEHAVRHGMERVTYVIPYSSIIEQTAEVFREVLGDGNVLEHHSGYEYDDSGEGGDPRRLAAENWDVPVVVTTNVQFFQSLFASKPSRCRKIHSIANSVIIFDEAQMLPQPYLRPCVRAIAELVRSYRSTCVLCTATQPNLGPLLPEGMDAQELCPDTEALYEFFRRVRYEQLGQLSDEALARLLQSHNQVLCVVSTRKQAQTVFRLLEGEGCFHLSILLYPEHRGRVLSQIQERLRQSLPCRVVSTSLVEAGVDLDFPTVYRAEAGLDSVIQAGGRCNREGRRSPEESVVYLFRPDGAYRLPVSLRLPVEAATMATQTGEDPSAPATIAAYFTTLHSLRGDALDSKRVVERFEAGLPSMSFPFASVAEDFRLIEEDTRSVLIPNGRGRELAERLRQGERSRALLRAAGRFCVSLYPQHFEELDRAGALEALDGGVYLLTDPNLYAGDTGLAPEAEEGRGFFA</sequence>
<gene>
    <name evidence="7" type="ORF">C7373_106100</name>
</gene>
<dbReference type="GO" id="GO:0005524">
    <property type="term" value="F:ATP binding"/>
    <property type="evidence" value="ECO:0007669"/>
    <property type="project" value="UniProtKB-KW"/>
</dbReference>
<organism evidence="7 8">
    <name type="scientific">Intestinimonas butyriciproducens</name>
    <dbReference type="NCBI Taxonomy" id="1297617"/>
    <lineage>
        <taxon>Bacteria</taxon>
        <taxon>Bacillati</taxon>
        <taxon>Bacillota</taxon>
        <taxon>Clostridia</taxon>
        <taxon>Eubacteriales</taxon>
        <taxon>Intestinimonas</taxon>
    </lineage>
</organism>
<evidence type="ECO:0000313" key="8">
    <source>
        <dbReference type="Proteomes" id="UP000245778"/>
    </source>
</evidence>
<dbReference type="Gene3D" id="3.40.50.300">
    <property type="entry name" value="P-loop containing nucleotide triphosphate hydrolases"/>
    <property type="match status" value="2"/>
</dbReference>
<dbReference type="GO" id="GO:0004386">
    <property type="term" value="F:helicase activity"/>
    <property type="evidence" value="ECO:0007669"/>
    <property type="project" value="UniProtKB-KW"/>
</dbReference>
<dbReference type="GO" id="GO:0003676">
    <property type="term" value="F:nucleic acid binding"/>
    <property type="evidence" value="ECO:0007669"/>
    <property type="project" value="InterPro"/>
</dbReference>
<evidence type="ECO:0000256" key="3">
    <source>
        <dbReference type="ARBA" id="ARBA00022806"/>
    </source>
</evidence>
<evidence type="ECO:0000256" key="5">
    <source>
        <dbReference type="ARBA" id="ARBA00023118"/>
    </source>
</evidence>
<evidence type="ECO:0000256" key="1">
    <source>
        <dbReference type="ARBA" id="ARBA00022741"/>
    </source>
</evidence>
<feature type="domain" description="Helicase ATP-binding" evidence="6">
    <location>
        <begin position="48"/>
        <end position="214"/>
    </location>
</feature>
<reference evidence="7 8" key="1">
    <citation type="submission" date="2018-04" db="EMBL/GenBank/DDBJ databases">
        <title>Genomic Encyclopedia of Type Strains, Phase IV (KMG-IV): sequencing the most valuable type-strain genomes for metagenomic binning, comparative biology and taxonomic classification.</title>
        <authorList>
            <person name="Goeker M."/>
        </authorList>
    </citation>
    <scope>NUCLEOTIDE SEQUENCE [LARGE SCALE GENOMIC DNA]</scope>
    <source>
        <strain evidence="7 8">DSM 26588</strain>
    </source>
</reference>
<keyword evidence="7" id="KW-0255">Endonuclease</keyword>
<evidence type="ECO:0000259" key="6">
    <source>
        <dbReference type="PROSITE" id="PS51192"/>
    </source>
</evidence>
<dbReference type="AlphaFoldDB" id="A0A2U1BIZ2"/>
<dbReference type="InterPro" id="IPR014001">
    <property type="entry name" value="Helicase_ATP-bd"/>
</dbReference>
<keyword evidence="4" id="KW-0067">ATP-binding</keyword>
<proteinExistence type="predicted"/>
<dbReference type="SMART" id="SM00487">
    <property type="entry name" value="DEXDc"/>
    <property type="match status" value="1"/>
</dbReference>
<dbReference type="SUPFAM" id="SSF52540">
    <property type="entry name" value="P-loop containing nucleoside triphosphate hydrolases"/>
    <property type="match status" value="1"/>
</dbReference>
<evidence type="ECO:0000313" key="7">
    <source>
        <dbReference type="EMBL" id="PVY48593.1"/>
    </source>
</evidence>
<dbReference type="InterPro" id="IPR027417">
    <property type="entry name" value="P-loop_NTPase"/>
</dbReference>
<dbReference type="GO" id="GO:0051607">
    <property type="term" value="P:defense response to virus"/>
    <property type="evidence" value="ECO:0007669"/>
    <property type="project" value="UniProtKB-KW"/>
</dbReference>